<dbReference type="PROSITE" id="PS51304">
    <property type="entry name" value="GALECTIN"/>
    <property type="match status" value="1"/>
</dbReference>
<dbReference type="SMART" id="SM00276">
    <property type="entry name" value="GLECT"/>
    <property type="match status" value="1"/>
</dbReference>
<name>A0A2K5C2N8_AOTNA</name>
<dbReference type="Pfam" id="PF00337">
    <property type="entry name" value="Gal-bind_lectin"/>
    <property type="match status" value="1"/>
</dbReference>
<accession>A0A2K5C2N8</accession>
<evidence type="ECO:0000313" key="4">
    <source>
        <dbReference type="Ensembl" id="ENSANAP00000002962.1"/>
    </source>
</evidence>
<dbReference type="OMA" id="MNSRECE"/>
<dbReference type="PANTHER" id="PTHR11346:SF15">
    <property type="entry name" value="PLACENTAL PROTEIN 13-LIKE"/>
    <property type="match status" value="1"/>
</dbReference>
<sequence length="139" mass="16009">MPPLPVIKCGRDLCVCQVCVCTRGGHSQNAVNDPQLQVDFCTDMDGDSGIAFHFRVYFGHCVVMNSRECEVWKWEEKSDHVPFQDGMPFEVHIYVRHDEYQVTINGERIHGFGHRLPPSSVKMMRVWRDVSLSSVSVYY</sequence>
<dbReference type="Gene3D" id="2.60.120.200">
    <property type="match status" value="1"/>
</dbReference>
<evidence type="ECO:0000313" key="5">
    <source>
        <dbReference type="Proteomes" id="UP000233020"/>
    </source>
</evidence>
<protein>
    <recommendedName>
        <fullName evidence="2">Galectin</fullName>
    </recommendedName>
</protein>
<dbReference type="Proteomes" id="UP000233020">
    <property type="component" value="Unplaced"/>
</dbReference>
<dbReference type="PANTHER" id="PTHR11346">
    <property type="entry name" value="GALECTIN"/>
    <property type="match status" value="1"/>
</dbReference>
<dbReference type="Ensembl" id="ENSANAT00000020553.1">
    <property type="protein sequence ID" value="ENSANAP00000002962.1"/>
    <property type="gene ID" value="ENSANAG00000019359.1"/>
</dbReference>
<keyword evidence="1 2" id="KW-0430">Lectin</keyword>
<reference evidence="4" key="1">
    <citation type="submission" date="2025-08" db="UniProtKB">
        <authorList>
            <consortium name="Ensembl"/>
        </authorList>
    </citation>
    <scope>IDENTIFICATION</scope>
</reference>
<dbReference type="SUPFAM" id="SSF49899">
    <property type="entry name" value="Concanavalin A-like lectins/glucanases"/>
    <property type="match status" value="1"/>
</dbReference>
<evidence type="ECO:0000259" key="3">
    <source>
        <dbReference type="PROSITE" id="PS51304"/>
    </source>
</evidence>
<dbReference type="GO" id="GO:0030246">
    <property type="term" value="F:carbohydrate binding"/>
    <property type="evidence" value="ECO:0007669"/>
    <property type="project" value="UniProtKB-UniRule"/>
</dbReference>
<dbReference type="GeneTree" id="ENSGT00940000163192"/>
<keyword evidence="5" id="KW-1185">Reference proteome</keyword>
<reference evidence="4" key="2">
    <citation type="submission" date="2025-09" db="UniProtKB">
        <authorList>
            <consortium name="Ensembl"/>
        </authorList>
    </citation>
    <scope>IDENTIFICATION</scope>
</reference>
<dbReference type="AlphaFoldDB" id="A0A2K5C2N8"/>
<dbReference type="InterPro" id="IPR013320">
    <property type="entry name" value="ConA-like_dom_sf"/>
</dbReference>
<organism evidence="4 5">
    <name type="scientific">Aotus nancymaae</name>
    <name type="common">Ma's night monkey</name>
    <dbReference type="NCBI Taxonomy" id="37293"/>
    <lineage>
        <taxon>Eukaryota</taxon>
        <taxon>Metazoa</taxon>
        <taxon>Chordata</taxon>
        <taxon>Craniata</taxon>
        <taxon>Vertebrata</taxon>
        <taxon>Euteleostomi</taxon>
        <taxon>Mammalia</taxon>
        <taxon>Eutheria</taxon>
        <taxon>Euarchontoglires</taxon>
        <taxon>Primates</taxon>
        <taxon>Haplorrhini</taxon>
        <taxon>Platyrrhini</taxon>
        <taxon>Aotidae</taxon>
        <taxon>Aotus</taxon>
    </lineage>
</organism>
<dbReference type="CDD" id="cd00070">
    <property type="entry name" value="GLECT"/>
    <property type="match status" value="1"/>
</dbReference>
<dbReference type="InterPro" id="IPR044156">
    <property type="entry name" value="Galectin-like"/>
</dbReference>
<feature type="domain" description="Galectin" evidence="3">
    <location>
        <begin position="1"/>
        <end position="138"/>
    </location>
</feature>
<evidence type="ECO:0000256" key="2">
    <source>
        <dbReference type="RuleBase" id="RU102079"/>
    </source>
</evidence>
<evidence type="ECO:0000256" key="1">
    <source>
        <dbReference type="ARBA" id="ARBA00022734"/>
    </source>
</evidence>
<proteinExistence type="predicted"/>
<dbReference type="InterPro" id="IPR001079">
    <property type="entry name" value="Galectin_CRD"/>
</dbReference>
<dbReference type="SMART" id="SM00908">
    <property type="entry name" value="Gal-bind_lectin"/>
    <property type="match status" value="1"/>
</dbReference>